<feature type="transmembrane region" description="Helical" evidence="1">
    <location>
        <begin position="61"/>
        <end position="82"/>
    </location>
</feature>
<keyword evidence="1" id="KW-0472">Membrane</keyword>
<dbReference type="PANTHER" id="PTHR13281">
    <property type="entry name" value="TRANSMEMBRANE PROTEIN 70, MITOCHONDRIAL"/>
    <property type="match status" value="1"/>
</dbReference>
<dbReference type="KEGG" id="nta:107824921"/>
<keyword evidence="1" id="KW-1133">Transmembrane helix</keyword>
<accession>A0A1S4D1A1</accession>
<dbReference type="GO" id="GO:0033615">
    <property type="term" value="P:mitochondrial proton-transporting ATP synthase complex assembly"/>
    <property type="evidence" value="ECO:0000318"/>
    <property type="project" value="GO_Central"/>
</dbReference>
<keyword evidence="1" id="KW-0812">Transmembrane</keyword>
<dbReference type="OrthoDB" id="156886at2759"/>
<dbReference type="RefSeq" id="XP_016507215.1">
    <property type="nucleotide sequence ID" value="XM_016651729.1"/>
</dbReference>
<dbReference type="PANTHER" id="PTHR13281:SF0">
    <property type="entry name" value="TRANSMEMBRANE PROTEIN 70, MITOCHONDRIAL"/>
    <property type="match status" value="1"/>
</dbReference>
<keyword evidence="2" id="KW-0732">Signal</keyword>
<proteinExistence type="predicted"/>
<dbReference type="InterPro" id="IPR009724">
    <property type="entry name" value="TMEM70"/>
</dbReference>
<feature type="signal peptide" evidence="2">
    <location>
        <begin position="1"/>
        <end position="25"/>
    </location>
</feature>
<dbReference type="OMA" id="KLSACHA"/>
<evidence type="ECO:0000313" key="3">
    <source>
        <dbReference type="RefSeq" id="XP_016507215.1"/>
    </source>
</evidence>
<dbReference type="AlphaFoldDB" id="A0A1S4D1A1"/>
<feature type="chain" id="PRO_5010233991" evidence="2">
    <location>
        <begin position="26"/>
        <end position="190"/>
    </location>
</feature>
<evidence type="ECO:0000256" key="1">
    <source>
        <dbReference type="SAM" id="Phobius"/>
    </source>
</evidence>
<sequence>MAVLKLSACHAALLFRRWLSQSATAQDDNKLSKGPCKGGAAGSEKDGEVVYDGPFSCTINFVKILCLIHFGITVSLSPHLAFAMSPDMNVVLKGAVPSLFILFGAYTTIYYHWTRSPYIHKLRWKPGSDSFDVEMISWRASYIPKTIKFADINERVVTFEANGNLYYVDDKHFHNKALLAKLTPQKPTHE</sequence>
<gene>
    <name evidence="3" type="primary">LOC107824921</name>
</gene>
<protein>
    <submittedName>
        <fullName evidence="3">Uncharacterized protein</fullName>
    </submittedName>
</protein>
<dbReference type="STRING" id="4097.A0A1S4D1A1"/>
<reference evidence="3" key="1">
    <citation type="submission" date="2025-08" db="UniProtKB">
        <authorList>
            <consortium name="RefSeq"/>
        </authorList>
    </citation>
    <scope>IDENTIFICATION</scope>
</reference>
<dbReference type="GO" id="GO:0031966">
    <property type="term" value="C:mitochondrial membrane"/>
    <property type="evidence" value="ECO:0000318"/>
    <property type="project" value="GO_Central"/>
</dbReference>
<organism evidence="3">
    <name type="scientific">Nicotiana tabacum</name>
    <name type="common">Common tobacco</name>
    <dbReference type="NCBI Taxonomy" id="4097"/>
    <lineage>
        <taxon>Eukaryota</taxon>
        <taxon>Viridiplantae</taxon>
        <taxon>Streptophyta</taxon>
        <taxon>Embryophyta</taxon>
        <taxon>Tracheophyta</taxon>
        <taxon>Spermatophyta</taxon>
        <taxon>Magnoliopsida</taxon>
        <taxon>eudicotyledons</taxon>
        <taxon>Gunneridae</taxon>
        <taxon>Pentapetalae</taxon>
        <taxon>asterids</taxon>
        <taxon>lamiids</taxon>
        <taxon>Solanales</taxon>
        <taxon>Solanaceae</taxon>
        <taxon>Nicotianoideae</taxon>
        <taxon>Nicotianeae</taxon>
        <taxon>Nicotiana</taxon>
    </lineage>
</organism>
<evidence type="ECO:0000256" key="2">
    <source>
        <dbReference type="SAM" id="SignalP"/>
    </source>
</evidence>
<name>A0A1S4D1A1_TOBAC</name>
<dbReference type="PaxDb" id="4097-A0A1S4D1A1"/>
<feature type="transmembrane region" description="Helical" evidence="1">
    <location>
        <begin position="94"/>
        <end position="113"/>
    </location>
</feature>